<dbReference type="AlphaFoldDB" id="A0A5B9MQS6"/>
<keyword evidence="2" id="KW-1185">Reference proteome</keyword>
<evidence type="ECO:0000313" key="1">
    <source>
        <dbReference type="EMBL" id="QEG02810.1"/>
    </source>
</evidence>
<reference evidence="1 2" key="1">
    <citation type="submission" date="2019-02" db="EMBL/GenBank/DDBJ databases">
        <title>Planctomycetal bacteria perform biofilm scaping via a novel small molecule.</title>
        <authorList>
            <person name="Jeske O."/>
            <person name="Boedeker C."/>
            <person name="Wiegand S."/>
            <person name="Breitling P."/>
            <person name="Kallscheuer N."/>
            <person name="Jogler M."/>
            <person name="Rohde M."/>
            <person name="Petersen J."/>
            <person name="Medema M.H."/>
            <person name="Surup F."/>
            <person name="Jogler C."/>
        </authorList>
    </citation>
    <scope>NUCLEOTIDE SEQUENCE [LARGE SCALE GENOMIC DNA]</scope>
    <source>
        <strain evidence="1 2">Mal15</strain>
    </source>
</reference>
<dbReference type="EMBL" id="CP036264">
    <property type="protein sequence ID" value="QEG02810.1"/>
    <property type="molecule type" value="Genomic_DNA"/>
</dbReference>
<protein>
    <submittedName>
        <fullName evidence="1">Uncharacterized protein</fullName>
    </submittedName>
</protein>
<proteinExistence type="predicted"/>
<sequence>MLLGCLWGAQLVRELNWEWCEIHFDDGLDVALVSPARDMVIFPFTFINSCLEKQVVCTVELSFNILIERTPEYDTGSYLNLMDYVHHIVPPYTLERET</sequence>
<evidence type="ECO:0000313" key="2">
    <source>
        <dbReference type="Proteomes" id="UP000321353"/>
    </source>
</evidence>
<organism evidence="1 2">
    <name type="scientific">Stieleria maiorica</name>
    <dbReference type="NCBI Taxonomy" id="2795974"/>
    <lineage>
        <taxon>Bacteria</taxon>
        <taxon>Pseudomonadati</taxon>
        <taxon>Planctomycetota</taxon>
        <taxon>Planctomycetia</taxon>
        <taxon>Pirellulales</taxon>
        <taxon>Pirellulaceae</taxon>
        <taxon>Stieleria</taxon>
    </lineage>
</organism>
<dbReference type="KEGG" id="smam:Mal15_69310"/>
<accession>A0A5B9MQS6</accession>
<dbReference type="Proteomes" id="UP000321353">
    <property type="component" value="Chromosome"/>
</dbReference>
<name>A0A5B9MQS6_9BACT</name>
<gene>
    <name evidence="1" type="ORF">Mal15_69310</name>
</gene>